<feature type="region of interest" description="Disordered" evidence="1">
    <location>
        <begin position="430"/>
        <end position="455"/>
    </location>
</feature>
<keyword evidence="2" id="KW-0812">Transmembrane</keyword>
<dbReference type="PATRIC" id="fig|136857.5.peg.2583"/>
<evidence type="ECO:0000256" key="3">
    <source>
        <dbReference type="SAM" id="SignalP"/>
    </source>
</evidence>
<keyword evidence="2" id="KW-0472">Membrane</keyword>
<sequence>MSRSQRLLVAGVLLCLSTPAWVTPAHALPTPVSPDDPSVAEQWVNPAARGESADGIGLELFDAPDLGAAQLAPGQQLTVTLTVSNDSATTASNLTLRPQRGYATPTAGQARQALSRDDSAYPFGAASISISGSVAPGERRDVTVAISAADLGLEPGAVYPVMFALSGSLDEGGERQLSSERMLVSVASDGDAPATQAPGLNLLYPLTAEIDIVPGELGTAPEQPALILSSDQLAGQLAEGGRLERLLSTYRYAITEGPHATNLREGSCLAIDPALVDTVARMADDGYVVSDTRPSPVQKSQRLRDSWGSSDDSDQGEQGTGTEQAREWLSALREVASRSCVVALPWNNADLNAVAATRDEWLFRESVERGPTVLRDELGATPVSNLVIPNSGYVTEQAAPALGWADQSTSTVSTGGMQQTWEREVAALAPQEPTTDDDTALESTDLTPTGPAVPVAPAQPVSVLVADNTTWGVPSTDSSALLAPGIHAWKFPGALGAMLASTGPAPATTGYSNPEARYDYRQDSTAARAISAGAALRLTVAEKSLPGEWAQKPDPIFAVPPANLDPGTAATLLDTTSALFASSAALPLALGTAISGPTGLDDQPIAPPTPGVVRFGSPYIDPSVISDAEVLRAGQQARYIDDLTRITLNDPAIALNRYGFTLPLRRDVVSSLTATDRNSIGTYDTAVLRTDERLDANRQALQDLRGSVALIPPGNVYTRVSESSPLLIVAENGLPLPVDAELAYSGPTGAHVNVPERVHIPAHGSITVQMTADLPSGRDQTQLQLWLATRDGSPISTPVDITVQTRAGIVGTYGIALLLIIGLTLALVFRVGRRRSDKRRQSEQTKNG</sequence>
<evidence type="ECO:0008006" key="6">
    <source>
        <dbReference type="Google" id="ProtNLM"/>
    </source>
</evidence>
<reference evidence="4 5" key="1">
    <citation type="journal article" date="2015" name="Genome Announc.">
        <title>Complete Genome Sequence of the Type Strain Corynebacterium testudinoris DSM 44614, Recovered from Necrotic Lesions in the Mouth of a Tortoise.</title>
        <authorList>
            <person name="Ruckert C."/>
            <person name="Kriete M."/>
            <person name="Jaenicke S."/>
            <person name="Winkler A."/>
            <person name="Tauch A."/>
        </authorList>
    </citation>
    <scope>NUCLEOTIDE SEQUENCE [LARGE SCALE GENOMIC DNA]</scope>
    <source>
        <strain evidence="4 5">DSM 44614</strain>
    </source>
</reference>
<evidence type="ECO:0000256" key="2">
    <source>
        <dbReference type="SAM" id="Phobius"/>
    </source>
</evidence>
<dbReference type="Proteomes" id="UP000035540">
    <property type="component" value="Chromosome"/>
</dbReference>
<feature type="region of interest" description="Disordered" evidence="1">
    <location>
        <begin position="287"/>
        <end position="324"/>
    </location>
</feature>
<keyword evidence="2" id="KW-1133">Transmembrane helix</keyword>
<dbReference type="OrthoDB" id="3797035at2"/>
<dbReference type="KEGG" id="cted:CTEST_13090"/>
<feature type="compositionally biased region" description="Low complexity" evidence="1">
    <location>
        <begin position="306"/>
        <end position="322"/>
    </location>
</feature>
<evidence type="ECO:0000256" key="1">
    <source>
        <dbReference type="SAM" id="MobiDB-lite"/>
    </source>
</evidence>
<organism evidence="4 5">
    <name type="scientific">Corynebacterium testudinoris</name>
    <dbReference type="NCBI Taxonomy" id="136857"/>
    <lineage>
        <taxon>Bacteria</taxon>
        <taxon>Bacillati</taxon>
        <taxon>Actinomycetota</taxon>
        <taxon>Actinomycetes</taxon>
        <taxon>Mycobacteriales</taxon>
        <taxon>Corynebacteriaceae</taxon>
        <taxon>Corynebacterium</taxon>
    </lineage>
</organism>
<gene>
    <name evidence="4" type="ORF">CTEST_13090</name>
</gene>
<evidence type="ECO:0000313" key="4">
    <source>
        <dbReference type="EMBL" id="AKK10021.1"/>
    </source>
</evidence>
<name>A0A0G3H9I7_9CORY</name>
<accession>A0A0G3H9I7</accession>
<dbReference type="RefSeq" id="WP_047254089.1">
    <property type="nucleotide sequence ID" value="NZ_CP011545.1"/>
</dbReference>
<evidence type="ECO:0000313" key="5">
    <source>
        <dbReference type="Proteomes" id="UP000035540"/>
    </source>
</evidence>
<keyword evidence="3" id="KW-0732">Signal</keyword>
<feature type="signal peptide" evidence="3">
    <location>
        <begin position="1"/>
        <end position="22"/>
    </location>
</feature>
<protein>
    <recommendedName>
        <fullName evidence="6">Secreted protein</fullName>
    </recommendedName>
</protein>
<dbReference type="EMBL" id="CP011545">
    <property type="protein sequence ID" value="AKK10021.1"/>
    <property type="molecule type" value="Genomic_DNA"/>
</dbReference>
<reference evidence="5" key="2">
    <citation type="submission" date="2015-05" db="EMBL/GenBank/DDBJ databases">
        <title>Complete genome sequence of Corynebacterium testudinoris DSM 44614, recovered from necrotic lesions in the mouth of a tortoise.</title>
        <authorList>
            <person name="Ruckert C."/>
            <person name="Albersmeier A."/>
            <person name="Winkler A."/>
            <person name="Tauch A."/>
        </authorList>
    </citation>
    <scope>NUCLEOTIDE SEQUENCE [LARGE SCALE GENOMIC DNA]</scope>
    <source>
        <strain evidence="5">DSM 44614</strain>
    </source>
</reference>
<keyword evidence="5" id="KW-1185">Reference proteome</keyword>
<dbReference type="STRING" id="136857.CTEST_13090"/>
<feature type="chain" id="PRO_5038595465" description="Secreted protein" evidence="3">
    <location>
        <begin position="23"/>
        <end position="848"/>
    </location>
</feature>
<proteinExistence type="predicted"/>
<dbReference type="AlphaFoldDB" id="A0A0G3H9I7"/>
<feature type="transmembrane region" description="Helical" evidence="2">
    <location>
        <begin position="810"/>
        <end position="831"/>
    </location>
</feature>